<dbReference type="Proteomes" id="UP000054279">
    <property type="component" value="Unassembled WGS sequence"/>
</dbReference>
<evidence type="ECO:0000313" key="2">
    <source>
        <dbReference type="Proteomes" id="UP000054279"/>
    </source>
</evidence>
<dbReference type="AlphaFoldDB" id="A0A0C9UKU7"/>
<evidence type="ECO:0000313" key="1">
    <source>
        <dbReference type="EMBL" id="KIJ43703.1"/>
    </source>
</evidence>
<keyword evidence="2" id="KW-1185">Reference proteome</keyword>
<gene>
    <name evidence="1" type="ORF">M422DRAFT_252947</name>
</gene>
<protein>
    <submittedName>
        <fullName evidence="1">Uncharacterized protein</fullName>
    </submittedName>
</protein>
<accession>A0A0C9UKU7</accession>
<name>A0A0C9UKU7_SPHS4</name>
<sequence length="93" mass="10714">MPIRRWLHNALSEPIKPECIPFPRLHRIAPLRRSRQRRLCISAQSQSYDDALKLPTPLPTVPWTMPTEKLRGGFRYLAIVATGSEAISIRVRL</sequence>
<organism evidence="1 2">
    <name type="scientific">Sphaerobolus stellatus (strain SS14)</name>
    <dbReference type="NCBI Taxonomy" id="990650"/>
    <lineage>
        <taxon>Eukaryota</taxon>
        <taxon>Fungi</taxon>
        <taxon>Dikarya</taxon>
        <taxon>Basidiomycota</taxon>
        <taxon>Agaricomycotina</taxon>
        <taxon>Agaricomycetes</taxon>
        <taxon>Phallomycetidae</taxon>
        <taxon>Geastrales</taxon>
        <taxon>Sphaerobolaceae</taxon>
        <taxon>Sphaerobolus</taxon>
    </lineage>
</organism>
<proteinExistence type="predicted"/>
<reference evidence="1 2" key="1">
    <citation type="submission" date="2014-06" db="EMBL/GenBank/DDBJ databases">
        <title>Evolutionary Origins and Diversification of the Mycorrhizal Mutualists.</title>
        <authorList>
            <consortium name="DOE Joint Genome Institute"/>
            <consortium name="Mycorrhizal Genomics Consortium"/>
            <person name="Kohler A."/>
            <person name="Kuo A."/>
            <person name="Nagy L.G."/>
            <person name="Floudas D."/>
            <person name="Copeland A."/>
            <person name="Barry K.W."/>
            <person name="Cichocki N."/>
            <person name="Veneault-Fourrey C."/>
            <person name="LaButti K."/>
            <person name="Lindquist E.A."/>
            <person name="Lipzen A."/>
            <person name="Lundell T."/>
            <person name="Morin E."/>
            <person name="Murat C."/>
            <person name="Riley R."/>
            <person name="Ohm R."/>
            <person name="Sun H."/>
            <person name="Tunlid A."/>
            <person name="Henrissat B."/>
            <person name="Grigoriev I.V."/>
            <person name="Hibbett D.S."/>
            <person name="Martin F."/>
        </authorList>
    </citation>
    <scope>NUCLEOTIDE SEQUENCE [LARGE SCALE GENOMIC DNA]</scope>
    <source>
        <strain evidence="1 2">SS14</strain>
    </source>
</reference>
<dbReference type="HOGENOM" id="CLU_2401085_0_0_1"/>
<dbReference type="EMBL" id="KN837121">
    <property type="protein sequence ID" value="KIJ43703.1"/>
    <property type="molecule type" value="Genomic_DNA"/>
</dbReference>